<proteinExistence type="predicted"/>
<dbReference type="PANTHER" id="PTHR24173:SF74">
    <property type="entry name" value="ANKYRIN REPEAT DOMAIN-CONTAINING PROTEIN 16"/>
    <property type="match status" value="1"/>
</dbReference>
<dbReference type="InterPro" id="IPR002110">
    <property type="entry name" value="Ankyrin_rpt"/>
</dbReference>
<feature type="repeat" description="ANK" evidence="3">
    <location>
        <begin position="22"/>
        <end position="47"/>
    </location>
</feature>
<protein>
    <submittedName>
        <fullName evidence="4">Ankyrin repeat-containing domain protein</fullName>
    </submittedName>
</protein>
<evidence type="ECO:0000256" key="3">
    <source>
        <dbReference type="PROSITE-ProRule" id="PRU00023"/>
    </source>
</evidence>
<dbReference type="InterPro" id="IPR036770">
    <property type="entry name" value="Ankyrin_rpt-contain_sf"/>
</dbReference>
<dbReference type="PROSITE" id="PS50297">
    <property type="entry name" value="ANK_REP_REGION"/>
    <property type="match status" value="1"/>
</dbReference>
<reference evidence="4" key="1">
    <citation type="submission" date="2023-06" db="EMBL/GenBank/DDBJ databases">
        <title>Genome-scale phylogeny and comparative genomics of the fungal order Sordariales.</title>
        <authorList>
            <consortium name="Lawrence Berkeley National Laboratory"/>
            <person name="Hensen N."/>
            <person name="Bonometti L."/>
            <person name="Westerberg I."/>
            <person name="Brannstrom I.O."/>
            <person name="Guillou S."/>
            <person name="Cros-Aarteil S."/>
            <person name="Calhoun S."/>
            <person name="Haridas S."/>
            <person name="Kuo A."/>
            <person name="Mondo S."/>
            <person name="Pangilinan J."/>
            <person name="Riley R."/>
            <person name="LaButti K."/>
            <person name="Andreopoulos B."/>
            <person name="Lipzen A."/>
            <person name="Chen C."/>
            <person name="Yanf M."/>
            <person name="Daum C."/>
            <person name="Ng V."/>
            <person name="Clum A."/>
            <person name="Steindorff A."/>
            <person name="Ohm R."/>
            <person name="Martin F."/>
            <person name="Silar P."/>
            <person name="Natvig D."/>
            <person name="Lalanne C."/>
            <person name="Gautier V."/>
            <person name="Ament-velasquez S.L."/>
            <person name="Kruys A."/>
            <person name="Hutchinson M.I."/>
            <person name="Powell A.J."/>
            <person name="Barry K."/>
            <person name="Miller A.N."/>
            <person name="Grigoriev I.V."/>
            <person name="Debuchy R."/>
            <person name="Gladieux P."/>
            <person name="Thoren M.H."/>
            <person name="Johannesson H."/>
        </authorList>
    </citation>
    <scope>NUCLEOTIDE SEQUENCE</scope>
    <source>
        <strain evidence="4">SMH3187-1</strain>
    </source>
</reference>
<dbReference type="EMBL" id="JAUKUD010000005">
    <property type="protein sequence ID" value="KAK0743978.1"/>
    <property type="molecule type" value="Genomic_DNA"/>
</dbReference>
<dbReference type="SUPFAM" id="SSF48403">
    <property type="entry name" value="Ankyrin repeat"/>
    <property type="match status" value="1"/>
</dbReference>
<evidence type="ECO:0000313" key="4">
    <source>
        <dbReference type="EMBL" id="KAK0743978.1"/>
    </source>
</evidence>
<keyword evidence="5" id="KW-1185">Reference proteome</keyword>
<name>A0AA40ER70_9PEZI</name>
<dbReference type="Gene3D" id="1.25.40.20">
    <property type="entry name" value="Ankyrin repeat-containing domain"/>
    <property type="match status" value="1"/>
</dbReference>
<dbReference type="Proteomes" id="UP001172155">
    <property type="component" value="Unassembled WGS sequence"/>
</dbReference>
<dbReference type="SMART" id="SM00248">
    <property type="entry name" value="ANK"/>
    <property type="match status" value="3"/>
</dbReference>
<accession>A0AA40ER70</accession>
<evidence type="ECO:0000256" key="2">
    <source>
        <dbReference type="ARBA" id="ARBA00023043"/>
    </source>
</evidence>
<dbReference type="AlphaFoldDB" id="A0AA40ER70"/>
<evidence type="ECO:0000313" key="5">
    <source>
        <dbReference type="Proteomes" id="UP001172155"/>
    </source>
</evidence>
<dbReference type="Pfam" id="PF12796">
    <property type="entry name" value="Ank_2"/>
    <property type="match status" value="1"/>
</dbReference>
<dbReference type="PROSITE" id="PS50088">
    <property type="entry name" value="ANK_REPEAT"/>
    <property type="match status" value="1"/>
</dbReference>
<sequence length="195" mass="21794">NGHESVAKLLLTKNDANTQDTIGRTPLAFAAKNGHEKVAIALLNHGSLDPDRKDHYCSTPLSIAVRNCRTEVVKALLATGQVAFDSRDCFGRTPLWWSRRHGSIDIEQMLLDYARKKGIPICHEDGPIETRPVSNDLAPRWCDVCTLSIPEDEAYYECGMCNGGDFDICLECYKIGGRCLRDNHQLVYKIDQEVS</sequence>
<organism evidence="4 5">
    <name type="scientific">Schizothecium vesticola</name>
    <dbReference type="NCBI Taxonomy" id="314040"/>
    <lineage>
        <taxon>Eukaryota</taxon>
        <taxon>Fungi</taxon>
        <taxon>Dikarya</taxon>
        <taxon>Ascomycota</taxon>
        <taxon>Pezizomycotina</taxon>
        <taxon>Sordariomycetes</taxon>
        <taxon>Sordariomycetidae</taxon>
        <taxon>Sordariales</taxon>
        <taxon>Schizotheciaceae</taxon>
        <taxon>Schizothecium</taxon>
    </lineage>
</organism>
<feature type="non-terminal residue" evidence="4">
    <location>
        <position position="1"/>
    </location>
</feature>
<keyword evidence="1" id="KW-0677">Repeat</keyword>
<dbReference type="PANTHER" id="PTHR24173">
    <property type="entry name" value="ANKYRIN REPEAT CONTAINING"/>
    <property type="match status" value="1"/>
</dbReference>
<gene>
    <name evidence="4" type="ORF">B0T18DRAFT_330348</name>
</gene>
<comment type="caution">
    <text evidence="4">The sequence shown here is derived from an EMBL/GenBank/DDBJ whole genome shotgun (WGS) entry which is preliminary data.</text>
</comment>
<evidence type="ECO:0000256" key="1">
    <source>
        <dbReference type="ARBA" id="ARBA00022737"/>
    </source>
</evidence>
<keyword evidence="2 3" id="KW-0040">ANK repeat</keyword>